<dbReference type="EMBL" id="CAMXCT020000001">
    <property type="protein sequence ID" value="CAL1125102.1"/>
    <property type="molecule type" value="Genomic_DNA"/>
</dbReference>
<protein>
    <recommendedName>
        <fullName evidence="4">DNA-binding protein</fullName>
    </recommendedName>
</protein>
<evidence type="ECO:0000313" key="2">
    <source>
        <dbReference type="EMBL" id="CAL4759039.1"/>
    </source>
</evidence>
<evidence type="ECO:0008006" key="4">
    <source>
        <dbReference type="Google" id="ProtNLM"/>
    </source>
</evidence>
<dbReference type="SUPFAM" id="SSF47729">
    <property type="entry name" value="IHF-like DNA-binding proteins"/>
    <property type="match status" value="1"/>
</dbReference>
<reference evidence="2 3" key="2">
    <citation type="submission" date="2024-05" db="EMBL/GenBank/DDBJ databases">
        <authorList>
            <person name="Chen Y."/>
            <person name="Shah S."/>
            <person name="Dougan E. K."/>
            <person name="Thang M."/>
            <person name="Chan C."/>
        </authorList>
    </citation>
    <scope>NUCLEOTIDE SEQUENCE [LARGE SCALE GENOMIC DNA]</scope>
</reference>
<dbReference type="EMBL" id="CAMXCT030000001">
    <property type="protein sequence ID" value="CAL4759039.1"/>
    <property type="molecule type" value="Genomic_DNA"/>
</dbReference>
<name>A0A9P1BEF0_9DINO</name>
<dbReference type="Proteomes" id="UP001152797">
    <property type="component" value="Unassembled WGS sequence"/>
</dbReference>
<dbReference type="InterPro" id="IPR000119">
    <property type="entry name" value="Hist_DNA-bd"/>
</dbReference>
<dbReference type="GO" id="GO:0030527">
    <property type="term" value="F:structural constituent of chromatin"/>
    <property type="evidence" value="ECO:0007669"/>
    <property type="project" value="InterPro"/>
</dbReference>
<dbReference type="Pfam" id="PF00216">
    <property type="entry name" value="Bac_DNA_binding"/>
    <property type="match status" value="1"/>
</dbReference>
<comment type="caution">
    <text evidence="1">The sequence shown here is derived from an EMBL/GenBank/DDBJ whole genome shotgun (WGS) entry which is preliminary data.</text>
</comment>
<proteinExistence type="predicted"/>
<evidence type="ECO:0000313" key="3">
    <source>
        <dbReference type="Proteomes" id="UP001152797"/>
    </source>
</evidence>
<dbReference type="AlphaFoldDB" id="A0A9P1BEF0"/>
<sequence>MAKTAAKKAPTKSQILTHIAETTDLSKKDVAAVFDALADLISKNVGSRGPGAFTIPGLVKITKKKVPARPAQKNVPNPFKPGEFMDRAARPAYNKVTVRALKNLKDMV</sequence>
<reference evidence="1" key="1">
    <citation type="submission" date="2022-10" db="EMBL/GenBank/DDBJ databases">
        <authorList>
            <person name="Chen Y."/>
            <person name="Dougan E. K."/>
            <person name="Chan C."/>
            <person name="Rhodes N."/>
            <person name="Thang M."/>
        </authorList>
    </citation>
    <scope>NUCLEOTIDE SEQUENCE</scope>
</reference>
<dbReference type="CDD" id="cd13834">
    <property type="entry name" value="HU_like"/>
    <property type="match status" value="1"/>
</dbReference>
<accession>A0A9P1BEF0</accession>
<keyword evidence="3" id="KW-1185">Reference proteome</keyword>
<dbReference type="InterPro" id="IPR010992">
    <property type="entry name" value="IHF-like_DNA-bd_dom_sf"/>
</dbReference>
<dbReference type="GO" id="GO:0003677">
    <property type="term" value="F:DNA binding"/>
    <property type="evidence" value="ECO:0007669"/>
    <property type="project" value="InterPro"/>
</dbReference>
<gene>
    <name evidence="1" type="ORF">C1SCF055_LOCUS317</name>
</gene>
<dbReference type="Gene3D" id="4.10.520.10">
    <property type="entry name" value="IHF-like DNA-binding proteins"/>
    <property type="match status" value="1"/>
</dbReference>
<dbReference type="EMBL" id="CAMXCT010000001">
    <property type="protein sequence ID" value="CAI3971727.1"/>
    <property type="molecule type" value="Genomic_DNA"/>
</dbReference>
<evidence type="ECO:0000313" key="1">
    <source>
        <dbReference type="EMBL" id="CAI3971727.1"/>
    </source>
</evidence>
<organism evidence="1">
    <name type="scientific">Cladocopium goreaui</name>
    <dbReference type="NCBI Taxonomy" id="2562237"/>
    <lineage>
        <taxon>Eukaryota</taxon>
        <taxon>Sar</taxon>
        <taxon>Alveolata</taxon>
        <taxon>Dinophyceae</taxon>
        <taxon>Suessiales</taxon>
        <taxon>Symbiodiniaceae</taxon>
        <taxon>Cladocopium</taxon>
    </lineage>
</organism>